<evidence type="ECO:0000313" key="2">
    <source>
        <dbReference type="Proteomes" id="UP000007488"/>
    </source>
</evidence>
<name>F0T0Q0_SYNGF</name>
<dbReference type="KEGG" id="sgy:Sgly_0758"/>
<reference evidence="2" key="2">
    <citation type="submission" date="2011-02" db="EMBL/GenBank/DDBJ databases">
        <title>The complete genome of Syntrophobotulus glycolicus DSM 8271.</title>
        <authorList>
            <person name="Lucas S."/>
            <person name="Copeland A."/>
            <person name="Lapidus A."/>
            <person name="Bruce D."/>
            <person name="Goodwin L."/>
            <person name="Pitluck S."/>
            <person name="Kyrpides N."/>
            <person name="Mavromatis K."/>
            <person name="Pagani I."/>
            <person name="Ivanova N."/>
            <person name="Mikhailova N."/>
            <person name="Chertkov O."/>
            <person name="Held B."/>
            <person name="Detter J.C."/>
            <person name="Tapia R."/>
            <person name="Han C."/>
            <person name="Land M."/>
            <person name="Hauser L."/>
            <person name="Markowitz V."/>
            <person name="Cheng J.-F."/>
            <person name="Hugenholtz P."/>
            <person name="Woyke T."/>
            <person name="Wu D."/>
            <person name="Spring S."/>
            <person name="Schroeder M."/>
            <person name="Brambilla E."/>
            <person name="Klenk H.-P."/>
            <person name="Eisen J.A."/>
        </authorList>
    </citation>
    <scope>NUCLEOTIDE SEQUENCE [LARGE SCALE GENOMIC DNA]</scope>
    <source>
        <strain evidence="2">DSM 8271 / FlGlyR</strain>
    </source>
</reference>
<reference evidence="1 2" key="1">
    <citation type="journal article" date="2011" name="Stand. Genomic Sci.">
        <title>Complete genome sequence of Syntrophobotulus glycolicus type strain (FlGlyR).</title>
        <authorList>
            <person name="Han C."/>
            <person name="Mwirichia R."/>
            <person name="Chertkov O."/>
            <person name="Held B."/>
            <person name="Lapidus A."/>
            <person name="Nolan M."/>
            <person name="Lucas S."/>
            <person name="Hammon N."/>
            <person name="Deshpande S."/>
            <person name="Cheng J.F."/>
            <person name="Tapia R."/>
            <person name="Goodwin L."/>
            <person name="Pitluck S."/>
            <person name="Huntemann M."/>
            <person name="Liolios K."/>
            <person name="Ivanova N."/>
            <person name="Pagani I."/>
            <person name="Mavromatis K."/>
            <person name="Ovchinikova G."/>
            <person name="Pati A."/>
            <person name="Chen A."/>
            <person name="Palaniappan K."/>
            <person name="Land M."/>
            <person name="Hauser L."/>
            <person name="Brambilla E.M."/>
            <person name="Rohde M."/>
            <person name="Spring S."/>
            <person name="Sikorski J."/>
            <person name="Goker M."/>
            <person name="Woyke T."/>
            <person name="Bristow J."/>
            <person name="Eisen J.A."/>
            <person name="Markowitz V."/>
            <person name="Hugenholtz P."/>
            <person name="Kyrpides N.C."/>
            <person name="Klenk H.P."/>
            <person name="Detter J.C."/>
        </authorList>
    </citation>
    <scope>NUCLEOTIDE SEQUENCE [LARGE SCALE GENOMIC DNA]</scope>
    <source>
        <strain evidence="2">DSM 8271 / FlGlyR</strain>
    </source>
</reference>
<protein>
    <submittedName>
        <fullName evidence="1">Uncharacterized protein</fullName>
    </submittedName>
</protein>
<accession>F0T0Q0</accession>
<evidence type="ECO:0000313" key="1">
    <source>
        <dbReference type="EMBL" id="ADY55115.1"/>
    </source>
</evidence>
<organism evidence="1 2">
    <name type="scientific">Syntrophobotulus glycolicus (strain DSM 8271 / FlGlyR)</name>
    <dbReference type="NCBI Taxonomy" id="645991"/>
    <lineage>
        <taxon>Bacteria</taxon>
        <taxon>Bacillati</taxon>
        <taxon>Bacillota</taxon>
        <taxon>Clostridia</taxon>
        <taxon>Eubacteriales</taxon>
        <taxon>Desulfitobacteriaceae</taxon>
        <taxon>Syntrophobotulus</taxon>
    </lineage>
</organism>
<dbReference type="Proteomes" id="UP000007488">
    <property type="component" value="Chromosome"/>
</dbReference>
<keyword evidence="2" id="KW-1185">Reference proteome</keyword>
<dbReference type="EMBL" id="CP002547">
    <property type="protein sequence ID" value="ADY55115.1"/>
    <property type="molecule type" value="Genomic_DNA"/>
</dbReference>
<gene>
    <name evidence="1" type="ordered locus">Sgly_0758</name>
</gene>
<dbReference type="STRING" id="645991.Sgly_0758"/>
<proteinExistence type="predicted"/>
<dbReference type="RefSeq" id="WP_013623986.1">
    <property type="nucleotide sequence ID" value="NC_015172.1"/>
</dbReference>
<sequence length="56" mass="6377">MQTAIAEETQYDPNRIGVGTLREAYRLNGIYALVEDGKIKGFYYEKMEDDTNAEAN</sequence>
<dbReference type="HOGENOM" id="CLU_3012716_0_0_9"/>
<dbReference type="AlphaFoldDB" id="F0T0Q0"/>